<evidence type="ECO:0000313" key="1">
    <source>
        <dbReference type="EMBL" id="RMB57574.1"/>
    </source>
</evidence>
<dbReference type="AlphaFoldDB" id="A0A3M0FY19"/>
<organism evidence="1 2">
    <name type="scientific">Dokdonia sinensis</name>
    <dbReference type="NCBI Taxonomy" id="2479847"/>
    <lineage>
        <taxon>Bacteria</taxon>
        <taxon>Pseudomonadati</taxon>
        <taxon>Bacteroidota</taxon>
        <taxon>Flavobacteriia</taxon>
        <taxon>Flavobacteriales</taxon>
        <taxon>Flavobacteriaceae</taxon>
        <taxon>Dokdonia</taxon>
    </lineage>
</organism>
<dbReference type="SUPFAM" id="SSF53335">
    <property type="entry name" value="S-adenosyl-L-methionine-dependent methyltransferases"/>
    <property type="match status" value="1"/>
</dbReference>
<sequence>MDNIDIFGRALQDYHEDYYSEDIVVHSSIAEDDVIPIPYLFREFEEMPVIEQKALELCKGKTLDIGFGAGSHLMWLQDNDIDASGIDISEGAVTLSRKRTLKNTHHAHLLEYQGTYDTLLLLMNGTGIFEKVSKVDEYLKHLKSLLAEGGQILIDGSDIKYMYEDEDGGLWIDTHRDYYGEVTYAMSYKGQRGATFDWLYLDFELLKYYANKNELNCELILEGDHYEYLARLTVA</sequence>
<protein>
    <submittedName>
        <fullName evidence="1">Class I SAM-dependent methyltransferase</fullName>
    </submittedName>
</protein>
<dbReference type="RefSeq" id="WP_121917681.1">
    <property type="nucleotide sequence ID" value="NZ_REFV01000010.1"/>
</dbReference>
<dbReference type="Gene3D" id="3.40.50.150">
    <property type="entry name" value="Vaccinia Virus protein VP39"/>
    <property type="match status" value="1"/>
</dbReference>
<evidence type="ECO:0000313" key="2">
    <source>
        <dbReference type="Proteomes" id="UP000281985"/>
    </source>
</evidence>
<gene>
    <name evidence="1" type="ORF">EAX61_10655</name>
</gene>
<keyword evidence="1" id="KW-0808">Transferase</keyword>
<dbReference type="Pfam" id="PF13489">
    <property type="entry name" value="Methyltransf_23"/>
    <property type="match status" value="1"/>
</dbReference>
<keyword evidence="1" id="KW-0489">Methyltransferase</keyword>
<name>A0A3M0FY19_9FLAO</name>
<dbReference type="InterPro" id="IPR029063">
    <property type="entry name" value="SAM-dependent_MTases_sf"/>
</dbReference>
<keyword evidence="2" id="KW-1185">Reference proteome</keyword>
<comment type="caution">
    <text evidence="1">The sequence shown here is derived from an EMBL/GenBank/DDBJ whole genome shotgun (WGS) entry which is preliminary data.</text>
</comment>
<reference evidence="1 2" key="1">
    <citation type="submission" date="2018-10" db="EMBL/GenBank/DDBJ databases">
        <title>Dokdonia luteus sp. nov., isolated from sea water.</title>
        <authorList>
            <person name="Zhou L.Y."/>
            <person name="Du Z.J."/>
        </authorList>
    </citation>
    <scope>NUCLEOTIDE SEQUENCE [LARGE SCALE GENOMIC DNA]</scope>
    <source>
        <strain evidence="1 2">SH27</strain>
    </source>
</reference>
<dbReference type="GO" id="GO:0008168">
    <property type="term" value="F:methyltransferase activity"/>
    <property type="evidence" value="ECO:0007669"/>
    <property type="project" value="UniProtKB-KW"/>
</dbReference>
<dbReference type="EMBL" id="REFV01000010">
    <property type="protein sequence ID" value="RMB57574.1"/>
    <property type="molecule type" value="Genomic_DNA"/>
</dbReference>
<proteinExistence type="predicted"/>
<accession>A0A3M0FY19</accession>
<dbReference type="GO" id="GO:0032259">
    <property type="term" value="P:methylation"/>
    <property type="evidence" value="ECO:0007669"/>
    <property type="project" value="UniProtKB-KW"/>
</dbReference>
<dbReference type="OrthoDB" id="1143568at2"/>
<dbReference type="Proteomes" id="UP000281985">
    <property type="component" value="Unassembled WGS sequence"/>
</dbReference>